<name>A0A3Q0RUE3_AMPCI</name>
<reference evidence="1" key="2">
    <citation type="submission" date="2025-09" db="UniProtKB">
        <authorList>
            <consortium name="Ensembl"/>
        </authorList>
    </citation>
    <scope>IDENTIFICATION</scope>
</reference>
<dbReference type="Ensembl" id="ENSACIT00000013664.1">
    <property type="protein sequence ID" value="ENSACIP00000013298.1"/>
    <property type="gene ID" value="ENSACIG00000010354.1"/>
</dbReference>
<evidence type="ECO:0000313" key="1">
    <source>
        <dbReference type="Ensembl" id="ENSACIP00000013298.1"/>
    </source>
</evidence>
<dbReference type="GO" id="GO:0003676">
    <property type="term" value="F:nucleic acid binding"/>
    <property type="evidence" value="ECO:0007669"/>
    <property type="project" value="InterPro"/>
</dbReference>
<dbReference type="STRING" id="61819.ENSACIP00000013298"/>
<dbReference type="Proteomes" id="UP000261340">
    <property type="component" value="Unplaced"/>
</dbReference>
<protein>
    <recommendedName>
        <fullName evidence="3">Tc1-like transposase DDE domain-containing protein</fullName>
    </recommendedName>
</protein>
<dbReference type="AlphaFoldDB" id="A0A3Q0RUE3"/>
<proteinExistence type="predicted"/>
<organism evidence="1 2">
    <name type="scientific">Amphilophus citrinellus</name>
    <name type="common">Midas cichlid</name>
    <name type="synonym">Cichlasoma citrinellum</name>
    <dbReference type="NCBI Taxonomy" id="61819"/>
    <lineage>
        <taxon>Eukaryota</taxon>
        <taxon>Metazoa</taxon>
        <taxon>Chordata</taxon>
        <taxon>Craniata</taxon>
        <taxon>Vertebrata</taxon>
        <taxon>Euteleostomi</taxon>
        <taxon>Actinopterygii</taxon>
        <taxon>Neopterygii</taxon>
        <taxon>Teleostei</taxon>
        <taxon>Neoteleostei</taxon>
        <taxon>Acanthomorphata</taxon>
        <taxon>Ovalentaria</taxon>
        <taxon>Cichlomorphae</taxon>
        <taxon>Cichliformes</taxon>
        <taxon>Cichlidae</taxon>
        <taxon>New World cichlids</taxon>
        <taxon>Cichlasomatinae</taxon>
        <taxon>Heroini</taxon>
        <taxon>Amphilophus</taxon>
    </lineage>
</organism>
<dbReference type="GeneTree" id="ENSGT01120000273266"/>
<keyword evidence="2" id="KW-1185">Reference proteome</keyword>
<evidence type="ECO:0008006" key="3">
    <source>
        <dbReference type="Google" id="ProtNLM"/>
    </source>
</evidence>
<dbReference type="InterPro" id="IPR036397">
    <property type="entry name" value="RNaseH_sf"/>
</dbReference>
<accession>A0A3Q0RUE3</accession>
<sequence length="138" mass="15627">MKPIHVHACLTENLSKMGLNIGGASIMIFKCFSYYGVSPIYCIPGIMDHLAYIKILEEVMLPYAEKEMPLKWVFQRDNDPNHTSKRNTVEVLLEVEVKDPVDWGFCQVFPVHLNVSRGCAVQLPPLPPDPTHHQVVIS</sequence>
<reference evidence="1" key="1">
    <citation type="submission" date="2025-08" db="UniProtKB">
        <authorList>
            <consortium name="Ensembl"/>
        </authorList>
    </citation>
    <scope>IDENTIFICATION</scope>
</reference>
<dbReference type="Gene3D" id="3.30.420.10">
    <property type="entry name" value="Ribonuclease H-like superfamily/Ribonuclease H"/>
    <property type="match status" value="1"/>
</dbReference>
<evidence type="ECO:0000313" key="2">
    <source>
        <dbReference type="Proteomes" id="UP000261340"/>
    </source>
</evidence>